<evidence type="ECO:0000313" key="6">
    <source>
        <dbReference type="EMBL" id="HED10048.1"/>
    </source>
</evidence>
<dbReference type="CDD" id="cd03230">
    <property type="entry name" value="ABC_DR_subfamily_A"/>
    <property type="match status" value="1"/>
</dbReference>
<dbReference type="EMBL" id="DRLD01000142">
    <property type="protein sequence ID" value="HED10048.1"/>
    <property type="molecule type" value="Genomic_DNA"/>
</dbReference>
<keyword evidence="2" id="KW-0813">Transport</keyword>
<dbReference type="Proteomes" id="UP000886005">
    <property type="component" value="Unassembled WGS sequence"/>
</dbReference>
<dbReference type="InterPro" id="IPR017871">
    <property type="entry name" value="ABC_transporter-like_CS"/>
</dbReference>
<dbReference type="InterPro" id="IPR003439">
    <property type="entry name" value="ABC_transporter-like_ATP-bd"/>
</dbReference>
<dbReference type="Pfam" id="PF00005">
    <property type="entry name" value="ABC_tran"/>
    <property type="match status" value="1"/>
</dbReference>
<dbReference type="InterPro" id="IPR003593">
    <property type="entry name" value="AAA+_ATPase"/>
</dbReference>
<evidence type="ECO:0000256" key="1">
    <source>
        <dbReference type="ARBA" id="ARBA00005417"/>
    </source>
</evidence>
<comment type="caution">
    <text evidence="6">The sequence shown here is derived from an EMBL/GenBank/DDBJ whole genome shotgun (WGS) entry which is preliminary data.</text>
</comment>
<proteinExistence type="inferred from homology"/>
<keyword evidence="3" id="KW-0547">Nucleotide-binding</keyword>
<comment type="similarity">
    <text evidence="1">Belongs to the ABC transporter superfamily.</text>
</comment>
<dbReference type="PANTHER" id="PTHR43335">
    <property type="entry name" value="ABC TRANSPORTER, ATP-BINDING PROTEIN"/>
    <property type="match status" value="1"/>
</dbReference>
<dbReference type="SMART" id="SM00382">
    <property type="entry name" value="AAA"/>
    <property type="match status" value="1"/>
</dbReference>
<evidence type="ECO:0000256" key="4">
    <source>
        <dbReference type="ARBA" id="ARBA00022840"/>
    </source>
</evidence>
<dbReference type="GO" id="GO:0005524">
    <property type="term" value="F:ATP binding"/>
    <property type="evidence" value="ECO:0007669"/>
    <property type="project" value="UniProtKB-KW"/>
</dbReference>
<reference evidence="6" key="1">
    <citation type="journal article" date="2020" name="mSystems">
        <title>Genome- and Community-Level Interaction Insights into Carbon Utilization and Element Cycling Functions of Hydrothermarchaeota in Hydrothermal Sediment.</title>
        <authorList>
            <person name="Zhou Z."/>
            <person name="Liu Y."/>
            <person name="Xu W."/>
            <person name="Pan J."/>
            <person name="Luo Z.H."/>
            <person name="Li M."/>
        </authorList>
    </citation>
    <scope>NUCLEOTIDE SEQUENCE [LARGE SCALE GENOMIC DNA]</scope>
    <source>
        <strain evidence="6">HyVt-456</strain>
    </source>
</reference>
<gene>
    <name evidence="6" type="ORF">ENJ10_05125</name>
</gene>
<accession>A0A7V1PTV4</accession>
<keyword evidence="4 6" id="KW-0067">ATP-binding</keyword>
<evidence type="ECO:0000259" key="5">
    <source>
        <dbReference type="PROSITE" id="PS50893"/>
    </source>
</evidence>
<sequence length="303" mass="34280">MSSVAAIQCRRLSKKYGSFTAVKQINLQVPSASIFGYLGANGAGKTTTIRMILNLQKPTEGTVSLFGHSTKEFGRIAPRIGVVPGEVRLYEDMTGLETLDYFQSFLDGPPLLRTRLTETLKMTSSDLTKKVRAYSQGMKQKLLLIQAMQHDPDLLILDEPSERLDPLIQMRLYELLADFRSRGKTVFFSSHNLPEVERICDHIGIIKDGELIVQDEIETLKKKLPRTIRVTFRREMPAGELEKSGLNFTVLSPRQADLHIRGSFEEIWPRLCKMPLSNMDMPESPLESFFMDYYRNGTQGGTA</sequence>
<dbReference type="AlphaFoldDB" id="A0A7V1PTV4"/>
<name>A0A7V1PTV4_CALAY</name>
<dbReference type="PANTHER" id="PTHR43335:SF4">
    <property type="entry name" value="ABC TRANSPORTER, ATP-BINDING PROTEIN"/>
    <property type="match status" value="1"/>
</dbReference>
<dbReference type="GO" id="GO:0016887">
    <property type="term" value="F:ATP hydrolysis activity"/>
    <property type="evidence" value="ECO:0007669"/>
    <property type="project" value="InterPro"/>
</dbReference>
<organism evidence="6">
    <name type="scientific">Caldithrix abyssi</name>
    <dbReference type="NCBI Taxonomy" id="187145"/>
    <lineage>
        <taxon>Bacteria</taxon>
        <taxon>Pseudomonadati</taxon>
        <taxon>Calditrichota</taxon>
        <taxon>Calditrichia</taxon>
        <taxon>Calditrichales</taxon>
        <taxon>Calditrichaceae</taxon>
        <taxon>Caldithrix</taxon>
    </lineage>
</organism>
<dbReference type="PROSITE" id="PS50893">
    <property type="entry name" value="ABC_TRANSPORTER_2"/>
    <property type="match status" value="1"/>
</dbReference>
<dbReference type="InterPro" id="IPR027417">
    <property type="entry name" value="P-loop_NTPase"/>
</dbReference>
<evidence type="ECO:0000256" key="2">
    <source>
        <dbReference type="ARBA" id="ARBA00022448"/>
    </source>
</evidence>
<dbReference type="PROSITE" id="PS00211">
    <property type="entry name" value="ABC_TRANSPORTER_1"/>
    <property type="match status" value="1"/>
</dbReference>
<evidence type="ECO:0000256" key="3">
    <source>
        <dbReference type="ARBA" id="ARBA00022741"/>
    </source>
</evidence>
<protein>
    <submittedName>
        <fullName evidence="6">ABC transporter ATP-binding protein</fullName>
    </submittedName>
</protein>
<feature type="domain" description="ABC transporter" evidence="5">
    <location>
        <begin position="7"/>
        <end position="233"/>
    </location>
</feature>
<dbReference type="SUPFAM" id="SSF52540">
    <property type="entry name" value="P-loop containing nucleoside triphosphate hydrolases"/>
    <property type="match status" value="1"/>
</dbReference>
<dbReference type="Gene3D" id="3.40.50.300">
    <property type="entry name" value="P-loop containing nucleotide triphosphate hydrolases"/>
    <property type="match status" value="1"/>
</dbReference>